<feature type="transmembrane region" description="Helical" evidence="2">
    <location>
        <begin position="7"/>
        <end position="24"/>
    </location>
</feature>
<evidence type="ECO:0000256" key="1">
    <source>
        <dbReference type="SAM" id="MobiDB-lite"/>
    </source>
</evidence>
<dbReference type="InterPro" id="IPR007354">
    <property type="entry name" value="CruF-like"/>
</dbReference>
<sequence length="319" mass="36059">MRDRRTTILWWIIAAYFLVALGTTLLDHPIPALSVVLLVVITTMHALRRYSVTAFIAFAVIAFVVSNSYENLSVLTGFPFGDYYYTDVLGPKLFLVPALIAPSYFASGYFAWSIAHILLGIFGARPRGRDIFFLPLIASFVMVMWDLIMDPITSTVMGSWIWEDGGGYFGVPFLNFMGWFLCVYTIFQLFAVYVAKRDSAVRLEELETRTANRNHWYQVIVAYFTTSLPWTLRSVTQGDAIATDPVGQQWHTLDIYHSMTLVAIFTMWFVSLLSVLLVSRAEKLDGVQGERSSGNAFVAQERSQTFSHSRQSSRSRSGL</sequence>
<feature type="region of interest" description="Disordered" evidence="1">
    <location>
        <begin position="298"/>
        <end position="319"/>
    </location>
</feature>
<keyword evidence="2" id="KW-1133">Transmembrane helix</keyword>
<feature type="transmembrane region" description="Helical" evidence="2">
    <location>
        <begin position="54"/>
        <end position="74"/>
    </location>
</feature>
<feature type="transmembrane region" description="Helical" evidence="2">
    <location>
        <begin position="255"/>
        <end position="278"/>
    </location>
</feature>
<evidence type="ECO:0000256" key="2">
    <source>
        <dbReference type="SAM" id="Phobius"/>
    </source>
</evidence>
<dbReference type="Pfam" id="PF04240">
    <property type="entry name" value="Caroten_synth"/>
    <property type="match status" value="1"/>
</dbReference>
<feature type="transmembrane region" description="Helical" evidence="2">
    <location>
        <begin position="131"/>
        <end position="148"/>
    </location>
</feature>
<keyword evidence="4" id="KW-1185">Reference proteome</keyword>
<feature type="transmembrane region" description="Helical" evidence="2">
    <location>
        <begin position="30"/>
        <end position="47"/>
    </location>
</feature>
<evidence type="ECO:0000313" key="4">
    <source>
        <dbReference type="Proteomes" id="UP000502508"/>
    </source>
</evidence>
<feature type="transmembrane region" description="Helical" evidence="2">
    <location>
        <begin position="216"/>
        <end position="235"/>
    </location>
</feature>
<keyword evidence="2" id="KW-0812">Transmembrane</keyword>
<dbReference type="Proteomes" id="UP000502508">
    <property type="component" value="Chromosome"/>
</dbReference>
<reference evidence="3 4" key="2">
    <citation type="submission" date="2020-03" db="EMBL/GenBank/DDBJ databases">
        <authorList>
            <person name="Ichikawa N."/>
            <person name="Kimura A."/>
            <person name="Kitahashi Y."/>
            <person name="Uohara A."/>
        </authorList>
    </citation>
    <scope>NUCLEOTIDE SEQUENCE [LARGE SCALE GENOMIC DNA]</scope>
    <source>
        <strain evidence="3 4">NBRC 107702</strain>
    </source>
</reference>
<dbReference type="RefSeq" id="WP_173037922.1">
    <property type="nucleotide sequence ID" value="NZ_AP022870.1"/>
</dbReference>
<dbReference type="PANTHER" id="PTHR39419">
    <property type="entry name" value="SLL0814 PROTEIN"/>
    <property type="match status" value="1"/>
</dbReference>
<name>A0A6F8XX04_9ACTN</name>
<keyword evidence="2" id="KW-0472">Membrane</keyword>
<feature type="transmembrane region" description="Helical" evidence="2">
    <location>
        <begin position="168"/>
        <end position="195"/>
    </location>
</feature>
<proteinExistence type="predicted"/>
<dbReference type="PANTHER" id="PTHR39419:SF1">
    <property type="entry name" value="SLL0814 PROTEIN"/>
    <property type="match status" value="1"/>
</dbReference>
<evidence type="ECO:0008006" key="5">
    <source>
        <dbReference type="Google" id="ProtNLM"/>
    </source>
</evidence>
<accession>A0A6F8XX04</accession>
<reference evidence="3 4" key="1">
    <citation type="submission" date="2020-03" db="EMBL/GenBank/DDBJ databases">
        <title>Whole genome shotgun sequence of Phytohabitans flavus NBRC 107702.</title>
        <authorList>
            <person name="Komaki H."/>
            <person name="Tamura T."/>
        </authorList>
    </citation>
    <scope>NUCLEOTIDE SEQUENCE [LARGE SCALE GENOMIC DNA]</scope>
    <source>
        <strain evidence="3 4">NBRC 107702</strain>
    </source>
</reference>
<evidence type="ECO:0000313" key="3">
    <source>
        <dbReference type="EMBL" id="BCB78329.1"/>
    </source>
</evidence>
<dbReference type="EMBL" id="AP022870">
    <property type="protein sequence ID" value="BCB78329.1"/>
    <property type="molecule type" value="Genomic_DNA"/>
</dbReference>
<feature type="transmembrane region" description="Helical" evidence="2">
    <location>
        <begin position="94"/>
        <end position="119"/>
    </location>
</feature>
<dbReference type="AlphaFoldDB" id="A0A6F8XX04"/>
<dbReference type="KEGG" id="pfla:Pflav_047390"/>
<gene>
    <name evidence="3" type="ORF">Pflav_047390</name>
</gene>
<protein>
    <recommendedName>
        <fullName evidence="5">Carotenoid biosynthesis protein</fullName>
    </recommendedName>
</protein>
<feature type="compositionally biased region" description="Low complexity" evidence="1">
    <location>
        <begin position="302"/>
        <end position="319"/>
    </location>
</feature>
<organism evidence="3 4">
    <name type="scientific">Phytohabitans flavus</name>
    <dbReference type="NCBI Taxonomy" id="1076124"/>
    <lineage>
        <taxon>Bacteria</taxon>
        <taxon>Bacillati</taxon>
        <taxon>Actinomycetota</taxon>
        <taxon>Actinomycetes</taxon>
        <taxon>Micromonosporales</taxon>
        <taxon>Micromonosporaceae</taxon>
    </lineage>
</organism>